<dbReference type="GeneID" id="90523228"/>
<keyword evidence="1 3" id="KW-0378">Hydrolase</keyword>
<dbReference type="Pfam" id="PF02129">
    <property type="entry name" value="Peptidase_S15"/>
    <property type="match status" value="1"/>
</dbReference>
<evidence type="ECO:0000256" key="1">
    <source>
        <dbReference type="ARBA" id="ARBA00022801"/>
    </source>
</evidence>
<dbReference type="PANTHER" id="PTHR22946">
    <property type="entry name" value="DIENELACTONE HYDROLASE DOMAIN-CONTAINING PROTEIN-RELATED"/>
    <property type="match status" value="1"/>
</dbReference>
<accession>A0ABY2ZKW1</accession>
<dbReference type="InterPro" id="IPR050261">
    <property type="entry name" value="FrsA_esterase"/>
</dbReference>
<dbReference type="PANTHER" id="PTHR22946:SF9">
    <property type="entry name" value="POLYKETIDE TRANSFERASE AF380"/>
    <property type="match status" value="1"/>
</dbReference>
<dbReference type="SUPFAM" id="SSF53474">
    <property type="entry name" value="alpha/beta-Hydrolases"/>
    <property type="match status" value="1"/>
</dbReference>
<sequence>MFTSSLNHSACGLIVILTLGLAVSIPNANAVNAEENQQINGLVREPLMLPVTLPEGKPALLEAFVTRPAGDKRWPVALITQGTAETAEFDRLEMNPNWMSGMALAFARHGYAAVVVMREGYGYSSGGAEYTGSTCVEPRHDLAGKRDAEDLLGALNAIRHEPWASHHSAILAGMSAGGFGVLATGARQPKGVQAIINFDGGRGAGKGGSLCDRAGLLKSFASMGATSRIPSLWLYSQNDTLFPPFTGISFFHSYTSAGGLASFIVMPPYDTNGHTFIESAPEDFWWHPVAEFLQKQRLAYKAIVATRIERLPLPQTLNSASGTLAFRKYESAQLYEKAFATDVRGDWGVSYRARTTEDAAARALSNCQMHEHTANVKCRIYAVNNTLMP</sequence>
<dbReference type="Gene3D" id="3.40.50.1820">
    <property type="entry name" value="alpha/beta hydrolase"/>
    <property type="match status" value="1"/>
</dbReference>
<dbReference type="InterPro" id="IPR000383">
    <property type="entry name" value="Xaa-Pro-like_dom"/>
</dbReference>
<protein>
    <submittedName>
        <fullName evidence="3">Dienelactone hydrolase</fullName>
    </submittedName>
</protein>
<evidence type="ECO:0000313" key="3">
    <source>
        <dbReference type="EMBL" id="TPV36862.1"/>
    </source>
</evidence>
<dbReference type="Proteomes" id="UP000315469">
    <property type="component" value="Unassembled WGS sequence"/>
</dbReference>
<proteinExistence type="predicted"/>
<dbReference type="GO" id="GO:0016787">
    <property type="term" value="F:hydrolase activity"/>
    <property type="evidence" value="ECO:0007669"/>
    <property type="project" value="UniProtKB-KW"/>
</dbReference>
<feature type="domain" description="Xaa-Pro dipeptidyl-peptidase-like" evidence="2">
    <location>
        <begin position="60"/>
        <end position="197"/>
    </location>
</feature>
<evidence type="ECO:0000313" key="4">
    <source>
        <dbReference type="Proteomes" id="UP000315469"/>
    </source>
</evidence>
<name>A0ABY2ZKW1_9GAMM</name>
<evidence type="ECO:0000259" key="2">
    <source>
        <dbReference type="Pfam" id="PF02129"/>
    </source>
</evidence>
<reference evidence="3 4" key="1">
    <citation type="submission" date="2019-06" db="EMBL/GenBank/DDBJ databases">
        <title>Taxogenomics and systematics of the genus Pantoea.</title>
        <authorList>
            <person name="Tambong J.T."/>
        </authorList>
    </citation>
    <scope>NUCLEOTIDE SEQUENCE [LARGE SCALE GENOMIC DNA]</scope>
    <source>
        <strain evidence="3 4">LMG 24197</strain>
    </source>
</reference>
<comment type="caution">
    <text evidence="3">The sequence shown here is derived from an EMBL/GenBank/DDBJ whole genome shotgun (WGS) entry which is preliminary data.</text>
</comment>
<gene>
    <name evidence="3" type="ORF">FJW02_10085</name>
</gene>
<keyword evidence="4" id="KW-1185">Reference proteome</keyword>
<organism evidence="3 4">
    <name type="scientific">Pantoea eucalypti</name>
    <dbReference type="NCBI Taxonomy" id="470933"/>
    <lineage>
        <taxon>Bacteria</taxon>
        <taxon>Pseudomonadati</taxon>
        <taxon>Pseudomonadota</taxon>
        <taxon>Gammaproteobacteria</taxon>
        <taxon>Enterobacterales</taxon>
        <taxon>Erwiniaceae</taxon>
        <taxon>Pantoea</taxon>
    </lineage>
</organism>
<dbReference type="InterPro" id="IPR029058">
    <property type="entry name" value="AB_hydrolase_fold"/>
</dbReference>
<dbReference type="EMBL" id="VHJB01000062">
    <property type="protein sequence ID" value="TPV36862.1"/>
    <property type="molecule type" value="Genomic_DNA"/>
</dbReference>
<dbReference type="RefSeq" id="WP_140915952.1">
    <property type="nucleotide sequence ID" value="NZ_CP045721.1"/>
</dbReference>